<dbReference type="InterPro" id="IPR051422">
    <property type="entry name" value="AlkB_tRNA_MeTrf/Diox"/>
</dbReference>
<dbReference type="GO" id="GO:0106335">
    <property type="term" value="F:tRNA (5-carboxymethyluridine(34)-5-O)-methyltransferase activity"/>
    <property type="evidence" value="ECO:0007669"/>
    <property type="project" value="UniProtKB-EC"/>
</dbReference>
<name>A0A8C4UZL3_FALTI</name>
<dbReference type="Proteomes" id="UP000694562">
    <property type="component" value="Unplaced"/>
</dbReference>
<dbReference type="Ensembl" id="ENSFTIT00000021193.1">
    <property type="protein sequence ID" value="ENSFTIP00000020350.1"/>
    <property type="gene ID" value="ENSFTIG00000013273.1"/>
</dbReference>
<keyword evidence="8" id="KW-0808">Transferase</keyword>
<evidence type="ECO:0000256" key="22">
    <source>
        <dbReference type="SAM" id="MobiDB-lite"/>
    </source>
</evidence>
<keyword evidence="7" id="KW-0489">Methyltransferase</keyword>
<comment type="function">
    <text evidence="17">Catalyzes the methylation of 5-carboxymethyl uridine to 5-methylcarboxymethyl uridine at the wobble position of the anticodon loop in tRNA via its methyltransferase domain. Catalyzes the last step in the formation of 5-methylcarboxymethyl uridine at the wobble position of the anticodon loop in target tRNA. Has a preference for tRNA(Arg) and tRNA(Glu), and does not bind tRNA(Lys). Binds tRNA and catalyzes the iron and alpha-ketoglutarate dependent hydroxylation of 5-methylcarboxymethyl uridine at the wobble position of the anticodon loop in tRNA via its dioxygenase domain, giving rise to 5-(S)-methoxycarbonylhydroxymethyluridine; has a preference for tRNA(Gly). Required for normal survival after DNA damage. May inhibit apoptosis and promote cell survival and angiogenesis.</text>
</comment>
<evidence type="ECO:0000256" key="16">
    <source>
        <dbReference type="ARBA" id="ARBA00034996"/>
    </source>
</evidence>
<evidence type="ECO:0000259" key="25">
    <source>
        <dbReference type="PROSITE" id="PS51471"/>
    </source>
</evidence>
<dbReference type="Gene3D" id="3.40.50.150">
    <property type="entry name" value="Vaccinia Virus protein VP39"/>
    <property type="match status" value="1"/>
</dbReference>
<dbReference type="InterPro" id="IPR012677">
    <property type="entry name" value="Nucleotide-bd_a/b_plait_sf"/>
</dbReference>
<proteinExistence type="inferred from homology"/>
<keyword evidence="6" id="KW-0963">Cytoplasm</keyword>
<dbReference type="InterPro" id="IPR035979">
    <property type="entry name" value="RBD_domain_sf"/>
</dbReference>
<evidence type="ECO:0000313" key="27">
    <source>
        <dbReference type="Proteomes" id="UP000694562"/>
    </source>
</evidence>
<dbReference type="InterPro" id="IPR000504">
    <property type="entry name" value="RRM_dom"/>
</dbReference>
<evidence type="ECO:0000256" key="20">
    <source>
        <dbReference type="ARBA" id="ARBA00067723"/>
    </source>
</evidence>
<evidence type="ECO:0000256" key="13">
    <source>
        <dbReference type="ARBA" id="ARBA00023004"/>
    </source>
</evidence>
<feature type="signal peptide" evidence="23">
    <location>
        <begin position="1"/>
        <end position="19"/>
    </location>
</feature>
<dbReference type="Pfam" id="PF08241">
    <property type="entry name" value="Methyltransf_11"/>
    <property type="match status" value="1"/>
</dbReference>
<dbReference type="InterPro" id="IPR005123">
    <property type="entry name" value="Oxoglu/Fe-dep_dioxygenase_dom"/>
</dbReference>
<evidence type="ECO:0000256" key="9">
    <source>
        <dbReference type="ARBA" id="ARBA00022691"/>
    </source>
</evidence>
<evidence type="ECO:0000256" key="19">
    <source>
        <dbReference type="ARBA" id="ARBA00049802"/>
    </source>
</evidence>
<feature type="domain" description="Fe2OG dioxygenase" evidence="25">
    <location>
        <begin position="407"/>
        <end position="525"/>
    </location>
</feature>
<feature type="region of interest" description="Disordered" evidence="22">
    <location>
        <begin position="708"/>
        <end position="763"/>
    </location>
</feature>
<dbReference type="FunFam" id="3.30.70.330:FF:000313">
    <property type="entry name" value="Alkylated DNA repair protein alkB homolog 8"/>
    <property type="match status" value="1"/>
</dbReference>
<dbReference type="EC" id="2.1.1.229" evidence="5"/>
<dbReference type="InterPro" id="IPR013216">
    <property type="entry name" value="Methyltransf_11"/>
</dbReference>
<evidence type="ECO:0000256" key="18">
    <source>
        <dbReference type="ARBA" id="ARBA00049786"/>
    </source>
</evidence>
<dbReference type="GO" id="GO:0000049">
    <property type="term" value="F:tRNA binding"/>
    <property type="evidence" value="ECO:0007669"/>
    <property type="project" value="TreeGrafter"/>
</dbReference>
<reference evidence="26" key="2">
    <citation type="submission" date="2025-09" db="UniProtKB">
        <authorList>
            <consortium name="Ensembl"/>
        </authorList>
    </citation>
    <scope>IDENTIFICATION</scope>
</reference>
<feature type="chain" id="PRO_5034847699" description="tRNA (carboxymethyluridine(34)-5-O)-methyltransferase ALKBH8" evidence="23">
    <location>
        <begin position="20"/>
        <end position="859"/>
    </location>
</feature>
<evidence type="ECO:0000256" key="23">
    <source>
        <dbReference type="SAM" id="SignalP"/>
    </source>
</evidence>
<evidence type="ECO:0000256" key="10">
    <source>
        <dbReference type="ARBA" id="ARBA00022723"/>
    </source>
</evidence>
<evidence type="ECO:0000259" key="24">
    <source>
        <dbReference type="PROSITE" id="PS50102"/>
    </source>
</evidence>
<feature type="domain" description="RRM" evidence="24">
    <location>
        <begin position="229"/>
        <end position="309"/>
    </location>
</feature>
<dbReference type="CDD" id="cd12431">
    <property type="entry name" value="RRM_ALKBH8"/>
    <property type="match status" value="1"/>
</dbReference>
<sequence>MAPHVPALFFFLLLTRRKAALMGWRMAGSWLHLERKGGKWRSPEEAGQHRVSRNRDGTVTVSVCRGRRGPGAPTAFPSSHRRFPSAPGAEAPHPPGHGRPSSVQLRETPALVIRKTWPRAQAGAGLPSPCDNGAGALSRQGPSGPCRPLRSAAPPAEAGRRRDGAAEAGGLRACPNMAAPSQITGMEVKTSEDHLKVCKMKKKVLRKQIRAQHTLMRHEGIECISHATQSLVIANAGLGNGMSRHQLLRIVEEYGLVETLLMPPNKPYSFVKYGTTEEAKKAFDALNGKEVTLEDFDQNIVLYVNFVEKVLWQNVVPTSLPPGLMIIEKIISPEEERRMLESIDWTGDEDTRNAQKTLKYRRVKHFGYEFCYDNNNVDKDKPLPGGLPEICNLLLDKWLKQGYIKHKPDQLTVNQYEPGQGIPPHIDTHSAFEDEIISLSLGAKIVMDFKHPDGHTVAVMLPRCSLLVMAGESRYLWTHGITPRKYDVIQASELGQKVRKITADVGDLTLNRRETRTSFTFRKVRRSPCNCIYPSVCDSQKGQQRQEQPSFPHSQMEALKLEQEYVHKVYEEIAIHFSSTRHSPWPRIVEFLRSLPKGSIVADVGCGNGKYLGINKDLYMVGCDRSKNLVDICGEKNFQAFVCDALSVPILSGSCDACISIAVIHHFSTAERRLATIRELVRLLRPGGTALIYVWAMEQEYKNQKSKYLKEKNGSEDKEEEIDSGTAQRPLCDPMPDSSSQVLARSDQPLNDSKDESCDAKPVADSRLPVHTNRTSFHSQDLLVPWHLKGGTKKKGEGVDTVLLPAGSKESQELTPVFHRYYHVFCEGELEAACRTLDCVRVQKSYYDQGNWCVVLEKL</sequence>
<comment type="cofactor">
    <cofactor evidence="1">
        <name>Fe(2+)</name>
        <dbReference type="ChEBI" id="CHEBI:29033"/>
    </cofactor>
</comment>
<organism evidence="26 27">
    <name type="scientific">Falco tinnunculus</name>
    <name type="common">Common kestrel</name>
    <dbReference type="NCBI Taxonomy" id="100819"/>
    <lineage>
        <taxon>Eukaryota</taxon>
        <taxon>Metazoa</taxon>
        <taxon>Chordata</taxon>
        <taxon>Craniata</taxon>
        <taxon>Vertebrata</taxon>
        <taxon>Euteleostomi</taxon>
        <taxon>Archelosauria</taxon>
        <taxon>Archosauria</taxon>
        <taxon>Dinosauria</taxon>
        <taxon>Saurischia</taxon>
        <taxon>Theropoda</taxon>
        <taxon>Coelurosauria</taxon>
        <taxon>Aves</taxon>
        <taxon>Neognathae</taxon>
        <taxon>Neoaves</taxon>
        <taxon>Telluraves</taxon>
        <taxon>Australaves</taxon>
        <taxon>Falconiformes</taxon>
        <taxon>Falconidae</taxon>
        <taxon>Falco</taxon>
    </lineage>
</organism>
<dbReference type="OrthoDB" id="271595at2759"/>
<dbReference type="PANTHER" id="PTHR13069:SF21">
    <property type="entry name" value="ALKYLATED DNA REPAIR PROTEIN ALKB HOMOLOG 8"/>
    <property type="match status" value="1"/>
</dbReference>
<evidence type="ECO:0000256" key="1">
    <source>
        <dbReference type="ARBA" id="ARBA00001954"/>
    </source>
</evidence>
<evidence type="ECO:0000256" key="2">
    <source>
        <dbReference type="ARBA" id="ARBA00004123"/>
    </source>
</evidence>
<dbReference type="SUPFAM" id="SSF51197">
    <property type="entry name" value="Clavaminate synthase-like"/>
    <property type="match status" value="1"/>
</dbReference>
<keyword evidence="27" id="KW-1185">Reference proteome</keyword>
<evidence type="ECO:0000256" key="17">
    <source>
        <dbReference type="ARBA" id="ARBA00045506"/>
    </source>
</evidence>
<dbReference type="GO" id="GO:0005634">
    <property type="term" value="C:nucleus"/>
    <property type="evidence" value="ECO:0007669"/>
    <property type="project" value="UniProtKB-SubCell"/>
</dbReference>
<dbReference type="Pfam" id="PF13532">
    <property type="entry name" value="2OG-FeII_Oxy_2"/>
    <property type="match status" value="1"/>
</dbReference>
<dbReference type="InterPro" id="IPR027450">
    <property type="entry name" value="AlkB-like"/>
</dbReference>
<dbReference type="SUPFAM" id="SSF54928">
    <property type="entry name" value="RNA-binding domain, RBD"/>
    <property type="match status" value="1"/>
</dbReference>
<reference evidence="26" key="1">
    <citation type="submission" date="2025-08" db="UniProtKB">
        <authorList>
            <consortium name="Ensembl"/>
        </authorList>
    </citation>
    <scope>IDENTIFICATION</scope>
</reference>
<keyword evidence="9" id="KW-0949">S-adenosyl-L-methionine</keyword>
<feature type="region of interest" description="Disordered" evidence="22">
    <location>
        <begin position="119"/>
        <end position="172"/>
    </location>
</feature>
<evidence type="ECO:0000256" key="7">
    <source>
        <dbReference type="ARBA" id="ARBA00022603"/>
    </source>
</evidence>
<evidence type="ECO:0000256" key="12">
    <source>
        <dbReference type="ARBA" id="ARBA00022884"/>
    </source>
</evidence>
<dbReference type="GO" id="GO:0046914">
    <property type="term" value="F:transition metal ion binding"/>
    <property type="evidence" value="ECO:0007669"/>
    <property type="project" value="UniProtKB-ARBA"/>
</dbReference>
<accession>A0A8C4UZL3</accession>
<evidence type="ECO:0000256" key="6">
    <source>
        <dbReference type="ARBA" id="ARBA00022490"/>
    </source>
</evidence>
<dbReference type="Gene3D" id="2.60.120.1520">
    <property type="match status" value="1"/>
</dbReference>
<dbReference type="CDD" id="cd02440">
    <property type="entry name" value="AdoMet_MTases"/>
    <property type="match status" value="1"/>
</dbReference>
<dbReference type="GO" id="GO:0008757">
    <property type="term" value="F:S-adenosylmethionine-dependent methyltransferase activity"/>
    <property type="evidence" value="ECO:0007669"/>
    <property type="project" value="InterPro"/>
</dbReference>
<dbReference type="PANTHER" id="PTHR13069">
    <property type="entry name" value="ALKYLATED DNA REPAIR PROTEIN ALKB HOMOLOG 8"/>
    <property type="match status" value="1"/>
</dbReference>
<dbReference type="GO" id="GO:0002098">
    <property type="term" value="P:tRNA wobble uridine modification"/>
    <property type="evidence" value="ECO:0007669"/>
    <property type="project" value="TreeGrafter"/>
</dbReference>
<keyword evidence="12 21" id="KW-0694">RNA-binding</keyword>
<evidence type="ECO:0000256" key="15">
    <source>
        <dbReference type="ARBA" id="ARBA00023268"/>
    </source>
</evidence>
<keyword evidence="11" id="KW-0862">Zinc</keyword>
<dbReference type="Gene3D" id="3.30.70.330">
    <property type="match status" value="1"/>
</dbReference>
<dbReference type="GO" id="GO:0030488">
    <property type="term" value="P:tRNA methylation"/>
    <property type="evidence" value="ECO:0007669"/>
    <property type="project" value="UniProtKB-ARBA"/>
</dbReference>
<keyword evidence="15" id="KW-0511">Multifunctional enzyme</keyword>
<dbReference type="FunFam" id="2.60.120.590:FF:000012">
    <property type="entry name" value="AlkB homolog 8, tRNA methyltransferase"/>
    <property type="match status" value="1"/>
</dbReference>
<dbReference type="PROSITE" id="PS50102">
    <property type="entry name" value="RRM"/>
    <property type="match status" value="1"/>
</dbReference>
<comment type="similarity">
    <text evidence="4">Belongs to the alkB family.</text>
</comment>
<evidence type="ECO:0000256" key="11">
    <source>
        <dbReference type="ARBA" id="ARBA00022833"/>
    </source>
</evidence>
<comment type="catalytic activity">
    <reaction evidence="16">
        <text>5-(carboxymethyl)uridine(34) in tRNA + S-adenosyl-L-methionine = 5-(2-methoxy-2-oxoethyl)uridine(34) in tRNA + S-adenosyl-L-homocysteine</text>
        <dbReference type="Rhea" id="RHEA:43208"/>
        <dbReference type="Rhea" id="RHEA-COMP:10407"/>
        <dbReference type="Rhea" id="RHEA-COMP:10408"/>
        <dbReference type="ChEBI" id="CHEBI:57856"/>
        <dbReference type="ChEBI" id="CHEBI:59789"/>
        <dbReference type="ChEBI" id="CHEBI:74851"/>
        <dbReference type="ChEBI" id="CHEBI:74882"/>
        <dbReference type="EC" id="2.1.1.229"/>
    </reaction>
</comment>
<keyword evidence="13" id="KW-0408">Iron</keyword>
<dbReference type="GO" id="GO:0005737">
    <property type="term" value="C:cytoplasm"/>
    <property type="evidence" value="ECO:0007669"/>
    <property type="project" value="UniProtKB-SubCell"/>
</dbReference>
<evidence type="ECO:0000256" key="14">
    <source>
        <dbReference type="ARBA" id="ARBA00023242"/>
    </source>
</evidence>
<dbReference type="InterPro" id="IPR034256">
    <property type="entry name" value="ALKBH8_RRM"/>
</dbReference>
<dbReference type="OMA" id="QKPYCFV"/>
<keyword evidence="10" id="KW-0479">Metal-binding</keyword>
<feature type="compositionally biased region" description="Polar residues" evidence="22">
    <location>
        <begin position="737"/>
        <end position="751"/>
    </location>
</feature>
<feature type="region of interest" description="Disordered" evidence="22">
    <location>
        <begin position="62"/>
        <end position="105"/>
    </location>
</feature>
<dbReference type="InterPro" id="IPR029063">
    <property type="entry name" value="SAM-dependent_MTases_sf"/>
</dbReference>
<dbReference type="AlphaFoldDB" id="A0A8C4UZL3"/>
<evidence type="ECO:0000256" key="8">
    <source>
        <dbReference type="ARBA" id="ARBA00022679"/>
    </source>
</evidence>
<dbReference type="PROSITE" id="PS51471">
    <property type="entry name" value="FE2OG_OXY"/>
    <property type="match status" value="1"/>
</dbReference>
<comment type="subcellular location">
    <subcellularLocation>
        <location evidence="3">Cytoplasm</location>
    </subcellularLocation>
    <subcellularLocation>
        <location evidence="2">Nucleus</location>
    </subcellularLocation>
</comment>
<keyword evidence="23" id="KW-0732">Signal</keyword>
<protein>
    <recommendedName>
        <fullName evidence="20">tRNA (carboxymethyluridine(34)-5-O)-methyltransferase ALKBH8</fullName>
        <ecNumber evidence="5">2.1.1.229</ecNumber>
    </recommendedName>
    <alternativeName>
        <fullName evidence="18">Alkylated DNA repair protein alkB homolog 8</fullName>
    </alternativeName>
    <alternativeName>
        <fullName evidence="19">S-adenosyl-L-methionine-dependent tRNA methyltransferase ALKBH8</fullName>
    </alternativeName>
</protein>
<dbReference type="SUPFAM" id="SSF53335">
    <property type="entry name" value="S-adenosyl-L-methionine-dependent methyltransferases"/>
    <property type="match status" value="1"/>
</dbReference>
<evidence type="ECO:0000256" key="3">
    <source>
        <dbReference type="ARBA" id="ARBA00004496"/>
    </source>
</evidence>
<dbReference type="Pfam" id="PF00076">
    <property type="entry name" value="RRM_1"/>
    <property type="match status" value="1"/>
</dbReference>
<feature type="compositionally biased region" description="Basic and acidic residues" evidence="22">
    <location>
        <begin position="752"/>
        <end position="763"/>
    </location>
</feature>
<keyword evidence="14" id="KW-0539">Nucleus</keyword>
<evidence type="ECO:0000256" key="5">
    <source>
        <dbReference type="ARBA" id="ARBA00012808"/>
    </source>
</evidence>
<evidence type="ECO:0000256" key="21">
    <source>
        <dbReference type="PROSITE-ProRule" id="PRU00176"/>
    </source>
</evidence>
<evidence type="ECO:0000313" key="26">
    <source>
        <dbReference type="Ensembl" id="ENSFTIP00000020350.1"/>
    </source>
</evidence>
<evidence type="ECO:0000256" key="4">
    <source>
        <dbReference type="ARBA" id="ARBA00007879"/>
    </source>
</evidence>